<evidence type="ECO:0000313" key="2">
    <source>
        <dbReference type="Proteomes" id="UP000628560"/>
    </source>
</evidence>
<evidence type="ECO:0000313" key="1">
    <source>
        <dbReference type="EMBL" id="MBF4176858.1"/>
    </source>
</evidence>
<reference evidence="1 2" key="1">
    <citation type="submission" date="2020-11" db="EMBL/GenBank/DDBJ databases">
        <title>Identification of Lelliottia nimipressuralis from Wound Infection by Whole Genome-Based Bacterial Identification.</title>
        <authorList>
            <person name="Navarathna D.H."/>
            <person name="Choi H."/>
            <person name="Jinadatha C."/>
            <person name="Chatterjee P."/>
            <person name="Hwang M."/>
        </authorList>
    </citation>
    <scope>NUCLEOTIDE SEQUENCE [LARGE SCALE GENOMIC DNA]</scope>
    <source>
        <strain evidence="1 2">DN2020</strain>
    </source>
</reference>
<dbReference type="AlphaFoldDB" id="A0ABD4K4X0"/>
<organism evidence="1 2">
    <name type="scientific">Lelliottia nimipressuralis</name>
    <dbReference type="NCBI Taxonomy" id="69220"/>
    <lineage>
        <taxon>Bacteria</taxon>
        <taxon>Pseudomonadati</taxon>
        <taxon>Pseudomonadota</taxon>
        <taxon>Gammaproteobacteria</taxon>
        <taxon>Enterobacterales</taxon>
        <taxon>Enterobacteriaceae</taxon>
        <taxon>Lelliottia</taxon>
    </lineage>
</organism>
<sequence>MRTGKYLIYGTGMMLDAMGVVKWNVAKLEGATQNAAEKKARFVQSVHLSVLLIIITHQDWCEILDVYGYFVLFITYRPEAYDDRYTHR</sequence>
<accession>A0ABD4K4X0</accession>
<dbReference type="RefSeq" id="WP_194512338.1">
    <property type="nucleotide sequence ID" value="NZ_JADIXP010000002.1"/>
</dbReference>
<name>A0ABD4K4X0_9ENTR</name>
<protein>
    <submittedName>
        <fullName evidence="1">Uncharacterized protein</fullName>
    </submittedName>
</protein>
<dbReference type="EMBL" id="JADIXP010000002">
    <property type="protein sequence ID" value="MBF4176858.1"/>
    <property type="molecule type" value="Genomic_DNA"/>
</dbReference>
<gene>
    <name evidence="1" type="ORF">ISP11_03185</name>
</gene>
<dbReference type="Proteomes" id="UP000628560">
    <property type="component" value="Unassembled WGS sequence"/>
</dbReference>
<proteinExistence type="predicted"/>
<comment type="caution">
    <text evidence="1">The sequence shown here is derived from an EMBL/GenBank/DDBJ whole genome shotgun (WGS) entry which is preliminary data.</text>
</comment>